<evidence type="ECO:0000313" key="2">
    <source>
        <dbReference type="Proteomes" id="UP001306508"/>
    </source>
</evidence>
<sequence>MNREEVLKSINNQCQCQLANLSHIFEQIKVSYKTVDNNSCVDNAKVNLVDINLDGKIVLKDGNKIYTYHFDSNDMESIVKNKEDDPSKLYDVFRSMCKLLSERYQIDHHQKVNEVIPPNTILDWLVIGLVCLPTLCYLNRSVLHYLFDWSGYLSSVLIPILDNDTVLLTIIILEFVTHSIETYMFLIPKLRTHKVPDKLWYRWIIWGIIEGYGPVRRIDNYSSACDCSCYYNQNQNQKKSTIKPLVVVDKEKGY</sequence>
<dbReference type="PANTHER" id="PTHR37783:SF1">
    <property type="entry name" value="MEMBRANE PROTEIN, PUTATIVE (AFU_ORTHOLOGUE AFUA_1G04315)-RELATED"/>
    <property type="match status" value="1"/>
</dbReference>
<protein>
    <submittedName>
        <fullName evidence="1">Uncharacterized protein</fullName>
    </submittedName>
</protein>
<dbReference type="AlphaFoldDB" id="A0AAN8A6C7"/>
<reference evidence="2" key="1">
    <citation type="submission" date="2023-07" db="EMBL/GenBank/DDBJ databases">
        <title>A draft genome of Kazachstania heterogenica Y-27499.</title>
        <authorList>
            <person name="Donic C."/>
            <person name="Kralova J.S."/>
            <person name="Fidel L."/>
            <person name="Ben-Dor S."/>
            <person name="Jung S."/>
        </authorList>
    </citation>
    <scope>NUCLEOTIDE SEQUENCE [LARGE SCALE GENOMIC DNA]</scope>
    <source>
        <strain evidence="2">Y27499</strain>
    </source>
</reference>
<dbReference type="Proteomes" id="UP001306508">
    <property type="component" value="Unassembled WGS sequence"/>
</dbReference>
<evidence type="ECO:0000313" key="1">
    <source>
        <dbReference type="EMBL" id="KAK5778457.1"/>
    </source>
</evidence>
<accession>A0AAN8A6C7</accession>
<name>A0AAN8A6C7_9SACH</name>
<comment type="caution">
    <text evidence="1">The sequence shown here is derived from an EMBL/GenBank/DDBJ whole genome shotgun (WGS) entry which is preliminary data.</text>
</comment>
<keyword evidence="2" id="KW-1185">Reference proteome</keyword>
<dbReference type="PANTHER" id="PTHR37783">
    <property type="entry name" value="MEMBRANE PROTEIN, PUTATIVE (AFU_ORTHOLOGUE AFUA_1G04315)-RELATED"/>
    <property type="match status" value="1"/>
</dbReference>
<dbReference type="EMBL" id="JAWIZZ010000053">
    <property type="protein sequence ID" value="KAK5778457.1"/>
    <property type="molecule type" value="Genomic_DNA"/>
</dbReference>
<gene>
    <name evidence="1" type="ORF">RI543_004122</name>
</gene>
<proteinExistence type="predicted"/>
<organism evidence="1 2">
    <name type="scientific">Arxiozyma heterogenica</name>
    <dbReference type="NCBI Taxonomy" id="278026"/>
    <lineage>
        <taxon>Eukaryota</taxon>
        <taxon>Fungi</taxon>
        <taxon>Dikarya</taxon>
        <taxon>Ascomycota</taxon>
        <taxon>Saccharomycotina</taxon>
        <taxon>Saccharomycetes</taxon>
        <taxon>Saccharomycetales</taxon>
        <taxon>Saccharomycetaceae</taxon>
        <taxon>Arxiozyma</taxon>
    </lineage>
</organism>